<evidence type="ECO:0008006" key="4">
    <source>
        <dbReference type="Google" id="ProtNLM"/>
    </source>
</evidence>
<evidence type="ECO:0000313" key="3">
    <source>
        <dbReference type="Proteomes" id="UP000582643"/>
    </source>
</evidence>
<evidence type="ECO:0000256" key="1">
    <source>
        <dbReference type="SAM" id="SignalP"/>
    </source>
</evidence>
<protein>
    <recommendedName>
        <fullName evidence="4">Lipoprotein</fullName>
    </recommendedName>
</protein>
<dbReference type="EMBL" id="JACHJY010000012">
    <property type="protein sequence ID" value="MBB4986170.1"/>
    <property type="molecule type" value="Genomic_DNA"/>
</dbReference>
<keyword evidence="3" id="KW-1185">Reference proteome</keyword>
<reference evidence="2 3" key="1">
    <citation type="submission" date="2020-08" db="EMBL/GenBank/DDBJ databases">
        <title>Genomic Encyclopedia of Type Strains, Phase III (KMG-III): the genomes of soil and plant-associated and newly described type strains.</title>
        <authorList>
            <person name="Whitman W."/>
        </authorList>
    </citation>
    <scope>NUCLEOTIDE SEQUENCE [LARGE SCALE GENOMIC DNA]</scope>
    <source>
        <strain evidence="2 3">SFB5A</strain>
    </source>
</reference>
<accession>A0A7W7U725</accession>
<dbReference type="Proteomes" id="UP000582643">
    <property type="component" value="Unassembled WGS sequence"/>
</dbReference>
<organism evidence="2 3">
    <name type="scientific">Streptomyces nymphaeiformis</name>
    <dbReference type="NCBI Taxonomy" id="2663842"/>
    <lineage>
        <taxon>Bacteria</taxon>
        <taxon>Bacillati</taxon>
        <taxon>Actinomycetota</taxon>
        <taxon>Actinomycetes</taxon>
        <taxon>Kitasatosporales</taxon>
        <taxon>Streptomycetaceae</taxon>
        <taxon>Streptomyces</taxon>
    </lineage>
</organism>
<evidence type="ECO:0000313" key="2">
    <source>
        <dbReference type="EMBL" id="MBB4986170.1"/>
    </source>
</evidence>
<feature type="chain" id="PRO_5031257369" description="Lipoprotein" evidence="1">
    <location>
        <begin position="26"/>
        <end position="123"/>
    </location>
</feature>
<proteinExistence type="predicted"/>
<dbReference type="PROSITE" id="PS51257">
    <property type="entry name" value="PROKAR_LIPOPROTEIN"/>
    <property type="match status" value="1"/>
</dbReference>
<sequence>MRRGSRALTALVVAVLLGGCSSSDADEVRAYWQDYCGKLGTWQEARNSVDAFPKRPGRPADGGAGALAPTVISAAQTLDAKGHDEDSARVLDDTVAAVTGADVMAEGRVVSSCDRAGFETLVK</sequence>
<comment type="caution">
    <text evidence="2">The sequence shown here is derived from an EMBL/GenBank/DDBJ whole genome shotgun (WGS) entry which is preliminary data.</text>
</comment>
<keyword evidence="1" id="KW-0732">Signal</keyword>
<dbReference type="RefSeq" id="WP_116159542.1">
    <property type="nucleotide sequence ID" value="NZ_JACHJY010000012.1"/>
</dbReference>
<dbReference type="AlphaFoldDB" id="A0A7W7U725"/>
<gene>
    <name evidence="2" type="ORF">GGE06_007137</name>
</gene>
<name>A0A7W7U725_9ACTN</name>
<feature type="signal peptide" evidence="1">
    <location>
        <begin position="1"/>
        <end position="25"/>
    </location>
</feature>